<proteinExistence type="predicted"/>
<dbReference type="PANTHER" id="PTHR39460:SF1">
    <property type="entry name" value="C6 TRANSCRIPTION FACTOR"/>
    <property type="match status" value="1"/>
</dbReference>
<evidence type="ECO:0000256" key="2">
    <source>
        <dbReference type="SAM" id="SignalP"/>
    </source>
</evidence>
<dbReference type="PANTHER" id="PTHR39460">
    <property type="entry name" value="EXPRESSED PROTEIN"/>
    <property type="match status" value="1"/>
</dbReference>
<evidence type="ECO:0000259" key="3">
    <source>
        <dbReference type="Pfam" id="PF24855"/>
    </source>
</evidence>
<dbReference type="GeneID" id="37226240"/>
<protein>
    <recommendedName>
        <fullName evidence="3">DUF7729 domain-containing protein</fullName>
    </recommendedName>
</protein>
<feature type="region of interest" description="Disordered" evidence="1">
    <location>
        <begin position="42"/>
        <end position="103"/>
    </location>
</feature>
<evidence type="ECO:0000313" key="5">
    <source>
        <dbReference type="Proteomes" id="UP000249402"/>
    </source>
</evidence>
<gene>
    <name evidence="4" type="ORF">BO80DRAFT_443655</name>
</gene>
<accession>A0A395H803</accession>
<dbReference type="RefSeq" id="XP_025576671.1">
    <property type="nucleotide sequence ID" value="XM_025721375.1"/>
</dbReference>
<dbReference type="Proteomes" id="UP000249402">
    <property type="component" value="Unassembled WGS sequence"/>
</dbReference>
<dbReference type="VEuPathDB" id="FungiDB:BO80DRAFT_443655"/>
<reference evidence="4 5" key="1">
    <citation type="submission" date="2018-02" db="EMBL/GenBank/DDBJ databases">
        <title>The genomes of Aspergillus section Nigri reveals drivers in fungal speciation.</title>
        <authorList>
            <consortium name="DOE Joint Genome Institute"/>
            <person name="Vesth T.C."/>
            <person name="Nybo J."/>
            <person name="Theobald S."/>
            <person name="Brandl J."/>
            <person name="Frisvad J.C."/>
            <person name="Nielsen K.F."/>
            <person name="Lyhne E.K."/>
            <person name="Kogle M.E."/>
            <person name="Kuo A."/>
            <person name="Riley R."/>
            <person name="Clum A."/>
            <person name="Nolan M."/>
            <person name="Lipzen A."/>
            <person name="Salamov A."/>
            <person name="Henrissat B."/>
            <person name="Wiebenga A."/>
            <person name="De vries R.P."/>
            <person name="Grigoriev I.V."/>
            <person name="Mortensen U.H."/>
            <person name="Andersen M.R."/>
            <person name="Baker S.E."/>
        </authorList>
    </citation>
    <scope>NUCLEOTIDE SEQUENCE [LARGE SCALE GENOMIC DNA]</scope>
    <source>
        <strain evidence="4 5">CBS 121593</strain>
    </source>
</reference>
<name>A0A395H803_9EURO</name>
<organism evidence="4 5">
    <name type="scientific">Aspergillus ibericus CBS 121593</name>
    <dbReference type="NCBI Taxonomy" id="1448316"/>
    <lineage>
        <taxon>Eukaryota</taxon>
        <taxon>Fungi</taxon>
        <taxon>Dikarya</taxon>
        <taxon>Ascomycota</taxon>
        <taxon>Pezizomycotina</taxon>
        <taxon>Eurotiomycetes</taxon>
        <taxon>Eurotiomycetidae</taxon>
        <taxon>Eurotiales</taxon>
        <taxon>Aspergillaceae</taxon>
        <taxon>Aspergillus</taxon>
        <taxon>Aspergillus subgen. Circumdati</taxon>
    </lineage>
</organism>
<dbReference type="InterPro" id="IPR056146">
    <property type="entry name" value="DUF7729"/>
</dbReference>
<dbReference type="Pfam" id="PF24855">
    <property type="entry name" value="DUF7729"/>
    <property type="match status" value="1"/>
</dbReference>
<evidence type="ECO:0000256" key="1">
    <source>
        <dbReference type="SAM" id="MobiDB-lite"/>
    </source>
</evidence>
<feature type="signal peptide" evidence="2">
    <location>
        <begin position="1"/>
        <end position="28"/>
    </location>
</feature>
<sequence>MRVRGSARFSLLFVWSLFILLALPSISASVLPIQPVLQSNSEISPDSGETLVDPSPHTISILDPSPPSPSPPTNLTTTTTPTTNPLHPRATSTDTPTDTTFPTPFDTSLTNNFTTTTCAKYFTTLLTNTTLTTCHPISLLLRNSASFFTTLTTPTHLSTILDTACAAPLTTCSTTLTTLATTLLHPTTCGHDYTAGNQLVIDLYTDLLTYEPLYRATCLQSPTTKNYCFVDAVTNTSNAVNYDVYFVAYGTGYEVTEAPWPTCDVCLQATMGVFAQWAGVDGQPLVESYLPTARALDGEGACGTGFVDVNVTVGEVKRVEESGGFSFRCRGRWGVMGWSLGVGLLVGAGLF</sequence>
<feature type="compositionally biased region" description="Low complexity" evidence="1">
    <location>
        <begin position="73"/>
        <end position="103"/>
    </location>
</feature>
<keyword evidence="5" id="KW-1185">Reference proteome</keyword>
<evidence type="ECO:0000313" key="4">
    <source>
        <dbReference type="EMBL" id="RAL02344.1"/>
    </source>
</evidence>
<dbReference type="EMBL" id="KZ824431">
    <property type="protein sequence ID" value="RAL02344.1"/>
    <property type="molecule type" value="Genomic_DNA"/>
</dbReference>
<keyword evidence="2" id="KW-0732">Signal</keyword>
<dbReference type="OrthoDB" id="2564812at2759"/>
<dbReference type="AlphaFoldDB" id="A0A395H803"/>
<feature type="chain" id="PRO_5017195250" description="DUF7729 domain-containing protein" evidence="2">
    <location>
        <begin position="29"/>
        <end position="351"/>
    </location>
</feature>
<feature type="domain" description="DUF7729" evidence="3">
    <location>
        <begin position="101"/>
        <end position="310"/>
    </location>
</feature>